<comment type="cofactor">
    <cofactor evidence="1 10">
        <name>Mg(2+)</name>
        <dbReference type="ChEBI" id="CHEBI:18420"/>
    </cofactor>
</comment>
<dbReference type="SMART" id="SM00477">
    <property type="entry name" value="NUC"/>
    <property type="match status" value="1"/>
</dbReference>
<evidence type="ECO:0000256" key="10">
    <source>
        <dbReference type="RuleBase" id="RU366055"/>
    </source>
</evidence>
<dbReference type="Pfam" id="PF13004">
    <property type="entry name" value="BACON"/>
    <property type="match status" value="1"/>
</dbReference>
<dbReference type="Pfam" id="PF01223">
    <property type="entry name" value="Endonuclease_NS"/>
    <property type="match status" value="1"/>
</dbReference>
<keyword evidence="3 10" id="KW-0540">Nuclease</keyword>
<dbReference type="PROSITE" id="PS01070">
    <property type="entry name" value="NUCLEASE_NON_SPEC"/>
    <property type="match status" value="1"/>
</dbReference>
<organism evidence="14 15">
    <name type="scientific">Phocaeicola plebeius</name>
    <dbReference type="NCBI Taxonomy" id="310297"/>
    <lineage>
        <taxon>Bacteria</taxon>
        <taxon>Pseudomonadati</taxon>
        <taxon>Bacteroidota</taxon>
        <taxon>Bacteroidia</taxon>
        <taxon>Bacteroidales</taxon>
        <taxon>Bacteroidaceae</taxon>
        <taxon>Phocaeicola</taxon>
    </lineage>
</organism>
<dbReference type="InterPro" id="IPR044929">
    <property type="entry name" value="DNA/RNA_non-sp_Endonuclease_sf"/>
</dbReference>
<sequence>MRLRYITLFIVSMLLFSCHKDEENNNLVGTAQWEDTAPVSSQKGNTAIQLQGNPGTQWYAHITEGEEWCSFALSSATSDKEGTLIDGITVLYVYFTENTGEEARNACISIKIGNGETTTLTLTQDGQKKSPGTEPGTGTKPQSANAWAEIPAYKENPSYQYVTHLTELNGTAVRNYSICYDKSHKTALWVAYPLHKCYLGSLDRTDEWIYDPEIGNEYQIYVKKAYKEYPKYDRGHQIPSADRNSTRDMNAQTFYFTNQTPQIGQKLNQGIWQKLEEVIRKNYTCSDTLYVVTGAHFANSNTKATDNNGVKVDVPTHYFKVLLRTKSGMTGKWVNQCEASDLQTIGFWLENKAYSETKVTKAICKKVSEIENLTGFTFFPGIPAEVKNDFNAIDWNLN</sequence>
<feature type="region of interest" description="Disordered" evidence="11">
    <location>
        <begin position="122"/>
        <end position="143"/>
    </location>
</feature>
<evidence type="ECO:0000256" key="6">
    <source>
        <dbReference type="ARBA" id="ARBA00022801"/>
    </source>
</evidence>
<evidence type="ECO:0000256" key="9">
    <source>
        <dbReference type="PIRSR" id="PIRSR640255-2"/>
    </source>
</evidence>
<dbReference type="InterPro" id="IPR001604">
    <property type="entry name" value="Endo_G_ENPP1-like_dom"/>
</dbReference>
<dbReference type="InterPro" id="IPR040255">
    <property type="entry name" value="Non-specific_endonuclease"/>
</dbReference>
<feature type="domain" description="ENPP1-3/EXOG-like endonuclease/phosphodiesterase" evidence="12">
    <location>
        <begin position="173"/>
        <end position="385"/>
    </location>
</feature>
<feature type="binding site" evidence="9">
    <location>
        <position position="268"/>
    </location>
    <ligand>
        <name>Mg(2+)</name>
        <dbReference type="ChEBI" id="CHEBI:18420"/>
        <note>catalytic</note>
    </ligand>
</feature>
<dbReference type="Proteomes" id="UP000260814">
    <property type="component" value="Unassembled WGS sequence"/>
</dbReference>
<evidence type="ECO:0000256" key="5">
    <source>
        <dbReference type="ARBA" id="ARBA00022759"/>
    </source>
</evidence>
<gene>
    <name evidence="14" type="ORF">DXB87_03380</name>
</gene>
<dbReference type="SUPFAM" id="SSF54060">
    <property type="entry name" value="His-Me finger endonucleases"/>
    <property type="match status" value="1"/>
</dbReference>
<protein>
    <recommendedName>
        <fullName evidence="10">Endonuclease</fullName>
        <ecNumber evidence="10">3.1.30.-</ecNumber>
    </recommendedName>
</protein>
<name>A0A3E4ZDI9_9BACT</name>
<dbReference type="EC" id="3.1.30.-" evidence="10"/>
<dbReference type="GO" id="GO:0003676">
    <property type="term" value="F:nucleic acid binding"/>
    <property type="evidence" value="ECO:0007669"/>
    <property type="project" value="InterPro"/>
</dbReference>
<dbReference type="InterPro" id="IPR024361">
    <property type="entry name" value="BACON"/>
</dbReference>
<keyword evidence="6 10" id="KW-0378">Hydrolase</keyword>
<dbReference type="PANTHER" id="PTHR13966:SF5">
    <property type="entry name" value="ENDONUCLEASE G, MITOCHONDRIAL"/>
    <property type="match status" value="1"/>
</dbReference>
<dbReference type="AlphaFoldDB" id="A0A3E4ZDI9"/>
<dbReference type="EMBL" id="QSTW01000002">
    <property type="protein sequence ID" value="RGM93078.1"/>
    <property type="molecule type" value="Genomic_DNA"/>
</dbReference>
<evidence type="ECO:0000256" key="7">
    <source>
        <dbReference type="ARBA" id="ARBA00022842"/>
    </source>
</evidence>
<dbReference type="GO" id="GO:0046872">
    <property type="term" value="F:metal ion binding"/>
    <property type="evidence" value="ECO:0007669"/>
    <property type="project" value="UniProtKB-KW"/>
</dbReference>
<dbReference type="PANTHER" id="PTHR13966">
    <property type="entry name" value="ENDONUCLEASE RELATED"/>
    <property type="match status" value="1"/>
</dbReference>
<keyword evidence="4 9" id="KW-0479">Metal-binding</keyword>
<evidence type="ECO:0000313" key="15">
    <source>
        <dbReference type="Proteomes" id="UP000260814"/>
    </source>
</evidence>
<dbReference type="InterPro" id="IPR044925">
    <property type="entry name" value="His-Me_finger_sf"/>
</dbReference>
<dbReference type="GO" id="GO:0004519">
    <property type="term" value="F:endonuclease activity"/>
    <property type="evidence" value="ECO:0007669"/>
    <property type="project" value="UniProtKB-UniRule"/>
</dbReference>
<dbReference type="GO" id="GO:0016787">
    <property type="term" value="F:hydrolase activity"/>
    <property type="evidence" value="ECO:0007669"/>
    <property type="project" value="UniProtKB-KW"/>
</dbReference>
<keyword evidence="5 10" id="KW-0255">Endonuclease</keyword>
<evidence type="ECO:0000256" key="1">
    <source>
        <dbReference type="ARBA" id="ARBA00001946"/>
    </source>
</evidence>
<reference evidence="14 15" key="1">
    <citation type="submission" date="2018-08" db="EMBL/GenBank/DDBJ databases">
        <title>A genome reference for cultivated species of the human gut microbiota.</title>
        <authorList>
            <person name="Zou Y."/>
            <person name="Xue W."/>
            <person name="Luo G."/>
        </authorList>
    </citation>
    <scope>NUCLEOTIDE SEQUENCE [LARGE SCALE GENOMIC DNA]</scope>
    <source>
        <strain evidence="14 15">OM06-2</strain>
    </source>
</reference>
<comment type="similarity">
    <text evidence="2 10">Belongs to the DNA/RNA non-specific endonuclease family.</text>
</comment>
<feature type="domain" description="DNA/RNA non-specific endonuclease/pyrophosphatase/phosphodiesterase" evidence="13">
    <location>
        <begin position="172"/>
        <end position="385"/>
    </location>
</feature>
<accession>A0A3E4ZDI9</accession>
<dbReference type="RefSeq" id="WP_117700785.1">
    <property type="nucleotide sequence ID" value="NZ_JAQCSP010000003.1"/>
</dbReference>
<proteinExistence type="inferred from homology"/>
<dbReference type="InterPro" id="IPR020821">
    <property type="entry name" value="ENPP1-3/EXOG-like_nuc-like"/>
</dbReference>
<evidence type="ECO:0000256" key="8">
    <source>
        <dbReference type="PIRSR" id="PIRSR640255-1"/>
    </source>
</evidence>
<dbReference type="InterPro" id="IPR018524">
    <property type="entry name" value="DNA/RNA_endonuclease_AS"/>
</dbReference>
<evidence type="ECO:0000256" key="11">
    <source>
        <dbReference type="SAM" id="MobiDB-lite"/>
    </source>
</evidence>
<evidence type="ECO:0000259" key="13">
    <source>
        <dbReference type="SMART" id="SM00892"/>
    </source>
</evidence>
<evidence type="ECO:0000256" key="2">
    <source>
        <dbReference type="ARBA" id="ARBA00010052"/>
    </source>
</evidence>
<comment type="caution">
    <text evidence="14">The sequence shown here is derived from an EMBL/GenBank/DDBJ whole genome shotgun (WGS) entry which is preliminary data.</text>
</comment>
<evidence type="ECO:0000256" key="4">
    <source>
        <dbReference type="ARBA" id="ARBA00022723"/>
    </source>
</evidence>
<dbReference type="Gene3D" id="3.40.570.10">
    <property type="entry name" value="Extracellular Endonuclease, subunit A"/>
    <property type="match status" value="1"/>
</dbReference>
<evidence type="ECO:0000256" key="3">
    <source>
        <dbReference type="ARBA" id="ARBA00022722"/>
    </source>
</evidence>
<evidence type="ECO:0000313" key="14">
    <source>
        <dbReference type="EMBL" id="RGM93078.1"/>
    </source>
</evidence>
<feature type="active site" description="Proton acceptor" evidence="8">
    <location>
        <position position="236"/>
    </location>
</feature>
<evidence type="ECO:0000259" key="12">
    <source>
        <dbReference type="SMART" id="SM00477"/>
    </source>
</evidence>
<keyword evidence="7" id="KW-0460">Magnesium</keyword>
<dbReference type="PROSITE" id="PS51257">
    <property type="entry name" value="PROKAR_LIPOPROTEIN"/>
    <property type="match status" value="1"/>
</dbReference>
<dbReference type="SMART" id="SM00892">
    <property type="entry name" value="Endonuclease_NS"/>
    <property type="match status" value="1"/>
</dbReference>